<dbReference type="EMBL" id="CP071382">
    <property type="protein sequence ID" value="QSV46188.1"/>
    <property type="molecule type" value="Genomic_DNA"/>
</dbReference>
<evidence type="ECO:0000256" key="1">
    <source>
        <dbReference type="SAM" id="Phobius"/>
    </source>
</evidence>
<evidence type="ECO:0000256" key="2">
    <source>
        <dbReference type="SAM" id="SignalP"/>
    </source>
</evidence>
<keyword evidence="4" id="KW-1185">Reference proteome</keyword>
<dbReference type="RefSeq" id="WP_207163976.1">
    <property type="nucleotide sequence ID" value="NZ_CP071382.1"/>
</dbReference>
<feature type="chain" id="PRO_5045423451" evidence="2">
    <location>
        <begin position="21"/>
        <end position="79"/>
    </location>
</feature>
<keyword evidence="1" id="KW-0812">Transmembrane</keyword>
<keyword evidence="2" id="KW-0732">Signal</keyword>
<name>A0ABX7Q5K0_9BACT</name>
<organism evidence="3 4">
    <name type="scientific">Geobacter benzoatilyticus</name>
    <dbReference type="NCBI Taxonomy" id="2815309"/>
    <lineage>
        <taxon>Bacteria</taxon>
        <taxon>Pseudomonadati</taxon>
        <taxon>Thermodesulfobacteriota</taxon>
        <taxon>Desulfuromonadia</taxon>
        <taxon>Geobacterales</taxon>
        <taxon>Geobacteraceae</taxon>
        <taxon>Geobacter</taxon>
    </lineage>
</organism>
<evidence type="ECO:0000313" key="3">
    <source>
        <dbReference type="EMBL" id="QSV46188.1"/>
    </source>
</evidence>
<gene>
    <name evidence="3" type="ORF">JZM60_02595</name>
</gene>
<proteinExistence type="predicted"/>
<feature type="signal peptide" evidence="2">
    <location>
        <begin position="1"/>
        <end position="20"/>
    </location>
</feature>
<keyword evidence="1" id="KW-1133">Transmembrane helix</keyword>
<evidence type="ECO:0000313" key="4">
    <source>
        <dbReference type="Proteomes" id="UP000663651"/>
    </source>
</evidence>
<feature type="transmembrane region" description="Helical" evidence="1">
    <location>
        <begin position="30"/>
        <end position="55"/>
    </location>
</feature>
<protein>
    <submittedName>
        <fullName evidence="3">Uncharacterized protein</fullName>
    </submittedName>
</protein>
<accession>A0ABX7Q5K0</accession>
<dbReference type="Proteomes" id="UP000663651">
    <property type="component" value="Chromosome"/>
</dbReference>
<keyword evidence="1" id="KW-0472">Membrane</keyword>
<sequence>MKATSRILITLLAASGTAFAASSAEFEANGFLATFFLAFGALIIVFQLAPGLFLFGSMLRGLFSHPVEEIPLNTQRGER</sequence>
<reference evidence="3 4" key="1">
    <citation type="submission" date="2021-03" db="EMBL/GenBank/DDBJ databases">
        <title>Geobacter metallireducens gen. nov. sp. nov., a microorganism capable of coupling the complete oxidation of organic compounds to the reduction of iron and other metals.</title>
        <authorList>
            <person name="Li Y."/>
        </authorList>
    </citation>
    <scope>NUCLEOTIDE SEQUENCE [LARGE SCALE GENOMIC DNA]</scope>
    <source>
        <strain evidence="3 4">Jerry-YX</strain>
    </source>
</reference>